<dbReference type="EMBL" id="SSHJ02000009">
    <property type="protein sequence ID" value="MFN0257486.1"/>
    <property type="molecule type" value="Genomic_DNA"/>
</dbReference>
<reference evidence="2 3" key="1">
    <citation type="submission" date="2024-12" db="EMBL/GenBank/DDBJ databases">
        <authorList>
            <person name="Hu S."/>
        </authorList>
    </citation>
    <scope>NUCLEOTIDE SEQUENCE [LARGE SCALE GENOMIC DNA]</scope>
    <source>
        <strain evidence="2 3">THG-T11</strain>
    </source>
</reference>
<dbReference type="Proteomes" id="UP001517247">
    <property type="component" value="Unassembled WGS sequence"/>
</dbReference>
<name>A0ABW9JAA2_9SPHI</name>
<evidence type="ECO:0000313" key="2">
    <source>
        <dbReference type="EMBL" id="MFN0257486.1"/>
    </source>
</evidence>
<organism evidence="2 3">
    <name type="scientific">Pedobacter ureilyticus</name>
    <dbReference type="NCBI Taxonomy" id="1393051"/>
    <lineage>
        <taxon>Bacteria</taxon>
        <taxon>Pseudomonadati</taxon>
        <taxon>Bacteroidota</taxon>
        <taxon>Sphingobacteriia</taxon>
        <taxon>Sphingobacteriales</taxon>
        <taxon>Sphingobacteriaceae</taxon>
        <taxon>Pedobacter</taxon>
    </lineage>
</organism>
<keyword evidence="1" id="KW-0812">Transmembrane</keyword>
<feature type="transmembrane region" description="Helical" evidence="1">
    <location>
        <begin position="26"/>
        <end position="44"/>
    </location>
</feature>
<comment type="caution">
    <text evidence="2">The sequence shown here is derived from an EMBL/GenBank/DDBJ whole genome shotgun (WGS) entry which is preliminary data.</text>
</comment>
<keyword evidence="3" id="KW-1185">Reference proteome</keyword>
<accession>A0ABW9JAA2</accession>
<dbReference type="RefSeq" id="WP_138724568.1">
    <property type="nucleotide sequence ID" value="NZ_SSHJ02000009.1"/>
</dbReference>
<evidence type="ECO:0008006" key="4">
    <source>
        <dbReference type="Google" id="ProtNLM"/>
    </source>
</evidence>
<gene>
    <name evidence="2" type="ORF">E6A44_018000</name>
</gene>
<keyword evidence="1" id="KW-0472">Membrane</keyword>
<evidence type="ECO:0000313" key="3">
    <source>
        <dbReference type="Proteomes" id="UP001517247"/>
    </source>
</evidence>
<evidence type="ECO:0000256" key="1">
    <source>
        <dbReference type="SAM" id="Phobius"/>
    </source>
</evidence>
<proteinExistence type="predicted"/>
<protein>
    <recommendedName>
        <fullName evidence="4">FUSC family protein</fullName>
    </recommendedName>
</protein>
<keyword evidence="1" id="KW-1133">Transmembrane helix</keyword>
<sequence length="85" mass="9523">MNTTELAELSNEALLKKSKELKNSKIINAVIIGFTVGIFCFSAVNNGFGVFTFFPLIIAYLIIKNSKNDKLLETEIQKEIKARNL</sequence>